<dbReference type="Pfam" id="PF00440">
    <property type="entry name" value="TetR_N"/>
    <property type="match status" value="1"/>
</dbReference>
<evidence type="ECO:0000256" key="4">
    <source>
        <dbReference type="PROSITE-ProRule" id="PRU00335"/>
    </source>
</evidence>
<evidence type="ECO:0000256" key="5">
    <source>
        <dbReference type="SAM" id="MobiDB-lite"/>
    </source>
</evidence>
<evidence type="ECO:0000256" key="1">
    <source>
        <dbReference type="ARBA" id="ARBA00023015"/>
    </source>
</evidence>
<protein>
    <submittedName>
        <fullName evidence="7">Transcriptional regulator, TetR family</fullName>
    </submittedName>
</protein>
<dbReference type="Proteomes" id="UP000236754">
    <property type="component" value="Unassembled WGS sequence"/>
</dbReference>
<dbReference type="Gene3D" id="1.10.10.60">
    <property type="entry name" value="Homeodomain-like"/>
    <property type="match status" value="1"/>
</dbReference>
<keyword evidence="1" id="KW-0805">Transcription regulation</keyword>
<keyword evidence="2 4" id="KW-0238">DNA-binding</keyword>
<reference evidence="7 8" key="1">
    <citation type="submission" date="2016-10" db="EMBL/GenBank/DDBJ databases">
        <authorList>
            <person name="de Groot N.N."/>
        </authorList>
    </citation>
    <scope>NUCLEOTIDE SEQUENCE [LARGE SCALE GENOMIC DNA]</scope>
    <source>
        <strain evidence="7 8">CGMCC 4.2023</strain>
    </source>
</reference>
<dbReference type="PROSITE" id="PS50977">
    <property type="entry name" value="HTH_TETR_2"/>
    <property type="match status" value="1"/>
</dbReference>
<dbReference type="PANTHER" id="PTHR30055:SF234">
    <property type="entry name" value="HTH-TYPE TRANSCRIPTIONAL REGULATOR BETI"/>
    <property type="match status" value="1"/>
</dbReference>
<feature type="DNA-binding region" description="H-T-H motif" evidence="4">
    <location>
        <begin position="49"/>
        <end position="68"/>
    </location>
</feature>
<dbReference type="InterPro" id="IPR001647">
    <property type="entry name" value="HTH_TetR"/>
</dbReference>
<dbReference type="PRINTS" id="PR00455">
    <property type="entry name" value="HTHTETR"/>
</dbReference>
<proteinExistence type="predicted"/>
<evidence type="ECO:0000256" key="2">
    <source>
        <dbReference type="ARBA" id="ARBA00023125"/>
    </source>
</evidence>
<evidence type="ECO:0000256" key="3">
    <source>
        <dbReference type="ARBA" id="ARBA00023163"/>
    </source>
</evidence>
<dbReference type="InterPro" id="IPR009057">
    <property type="entry name" value="Homeodomain-like_sf"/>
</dbReference>
<sequence length="232" mass="23936">MADTLTRLSRMPATPPQAGLRARKKERTRHELRDSAARLFAARGFAGTTIADIAAGANVSERTFFRYFDSKEALLLPDGAELFARIEAELAARPAAEPPLDAVGAALLAAARAFGSSGELALAPAPKGTESLVMARLVQEFVDFEDRLATLVERRLPPGTPEPDLRAAVLAGAALAATRAVLRTHGERRSAGAAASGTGAAGTGASASGAAALLPAALDLLAHLPRIGTIEV</sequence>
<dbReference type="SUPFAM" id="SSF46689">
    <property type="entry name" value="Homeodomain-like"/>
    <property type="match status" value="1"/>
</dbReference>
<dbReference type="GO" id="GO:0000976">
    <property type="term" value="F:transcription cis-regulatory region binding"/>
    <property type="evidence" value="ECO:0007669"/>
    <property type="project" value="TreeGrafter"/>
</dbReference>
<dbReference type="InterPro" id="IPR050109">
    <property type="entry name" value="HTH-type_TetR-like_transc_reg"/>
</dbReference>
<dbReference type="InterPro" id="IPR023772">
    <property type="entry name" value="DNA-bd_HTH_TetR-type_CS"/>
</dbReference>
<organism evidence="7 8">
    <name type="scientific">Actinacidiphila yanglinensis</name>
    <dbReference type="NCBI Taxonomy" id="310779"/>
    <lineage>
        <taxon>Bacteria</taxon>
        <taxon>Bacillati</taxon>
        <taxon>Actinomycetota</taxon>
        <taxon>Actinomycetes</taxon>
        <taxon>Kitasatosporales</taxon>
        <taxon>Streptomycetaceae</taxon>
        <taxon>Actinacidiphila</taxon>
    </lineage>
</organism>
<dbReference type="AlphaFoldDB" id="A0A1H6DCN5"/>
<evidence type="ECO:0000313" key="8">
    <source>
        <dbReference type="Proteomes" id="UP000236754"/>
    </source>
</evidence>
<feature type="region of interest" description="Disordered" evidence="5">
    <location>
        <begin position="1"/>
        <end position="28"/>
    </location>
</feature>
<dbReference type="PANTHER" id="PTHR30055">
    <property type="entry name" value="HTH-TYPE TRANSCRIPTIONAL REGULATOR RUTR"/>
    <property type="match status" value="1"/>
</dbReference>
<dbReference type="Gene3D" id="1.10.357.10">
    <property type="entry name" value="Tetracycline Repressor, domain 2"/>
    <property type="match status" value="1"/>
</dbReference>
<accession>A0A1H6DCN5</accession>
<dbReference type="PROSITE" id="PS01081">
    <property type="entry name" value="HTH_TETR_1"/>
    <property type="match status" value="1"/>
</dbReference>
<gene>
    <name evidence="7" type="ORF">SAMN05216223_113150</name>
</gene>
<keyword evidence="8" id="KW-1185">Reference proteome</keyword>
<evidence type="ECO:0000259" key="6">
    <source>
        <dbReference type="PROSITE" id="PS50977"/>
    </source>
</evidence>
<keyword evidence="3" id="KW-0804">Transcription</keyword>
<feature type="domain" description="HTH tetR-type" evidence="6">
    <location>
        <begin position="26"/>
        <end position="86"/>
    </location>
</feature>
<name>A0A1H6DCN5_9ACTN</name>
<dbReference type="GO" id="GO:0003700">
    <property type="term" value="F:DNA-binding transcription factor activity"/>
    <property type="evidence" value="ECO:0007669"/>
    <property type="project" value="TreeGrafter"/>
</dbReference>
<dbReference type="EMBL" id="FNVU01000013">
    <property type="protein sequence ID" value="SEG82455.1"/>
    <property type="molecule type" value="Genomic_DNA"/>
</dbReference>
<evidence type="ECO:0000313" key="7">
    <source>
        <dbReference type="EMBL" id="SEG82455.1"/>
    </source>
</evidence>